<evidence type="ECO:0000313" key="3">
    <source>
        <dbReference type="Proteomes" id="UP000247465"/>
    </source>
</evidence>
<organism evidence="2 3">
    <name type="scientific">Candidatus Moanibacter tarae</name>
    <dbReference type="NCBI Taxonomy" id="2200854"/>
    <lineage>
        <taxon>Bacteria</taxon>
        <taxon>Pseudomonadati</taxon>
        <taxon>Verrucomicrobiota</taxon>
        <taxon>Opitutia</taxon>
        <taxon>Puniceicoccales</taxon>
        <taxon>Puniceicoccales incertae sedis</taxon>
        <taxon>Candidatus Moanibacter</taxon>
    </lineage>
</organism>
<dbReference type="AlphaFoldDB" id="A0A2Z4AD63"/>
<dbReference type="KEGG" id="mtar:DF168_01361"/>
<evidence type="ECO:0000256" key="1">
    <source>
        <dbReference type="SAM" id="MobiDB-lite"/>
    </source>
</evidence>
<evidence type="ECO:0000313" key="2">
    <source>
        <dbReference type="EMBL" id="AWT60159.1"/>
    </source>
</evidence>
<dbReference type="Proteomes" id="UP000247465">
    <property type="component" value="Chromosome"/>
</dbReference>
<accession>A0A2Z4AD63</accession>
<gene>
    <name evidence="2" type="ORF">DF168_01361</name>
</gene>
<protein>
    <submittedName>
        <fullName evidence="2">Uncharacterized protein</fullName>
    </submittedName>
</protein>
<name>A0A2Z4AD63_9BACT</name>
<feature type="region of interest" description="Disordered" evidence="1">
    <location>
        <begin position="1"/>
        <end position="33"/>
    </location>
</feature>
<proteinExistence type="predicted"/>
<feature type="compositionally biased region" description="Polar residues" evidence="1">
    <location>
        <begin position="1"/>
        <end position="10"/>
    </location>
</feature>
<dbReference type="EMBL" id="CP029803">
    <property type="protein sequence ID" value="AWT60159.1"/>
    <property type="molecule type" value="Genomic_DNA"/>
</dbReference>
<reference evidence="2 3" key="1">
    <citation type="submission" date="2018-06" db="EMBL/GenBank/DDBJ databases">
        <title>Draft Genome Sequence of a Novel Marine Bacterium Related to the Verrucomicrobia.</title>
        <authorList>
            <person name="Vosseberg J."/>
            <person name="Martijn J."/>
            <person name="Ettema T.J.G."/>
        </authorList>
    </citation>
    <scope>NUCLEOTIDE SEQUENCE [LARGE SCALE GENOMIC DNA]</scope>
    <source>
        <strain evidence="2">TARA_B100001123</strain>
    </source>
</reference>
<sequence length="81" mass="9088">MVSLGQTDSCVDSAYGHSQIHPGKKRESNSNPTVQLVSGDTIKIVGKWLNTLLPYCNHFSIIKISYILYNLISIFTQMKRS</sequence>